<protein>
    <submittedName>
        <fullName evidence="1">Arhgap27 protein</fullName>
    </submittedName>
</protein>
<organism evidence="1">
    <name type="scientific">Mus musculus</name>
    <name type="common">Mouse</name>
    <dbReference type="NCBI Taxonomy" id="10090"/>
    <lineage>
        <taxon>Eukaryota</taxon>
        <taxon>Metazoa</taxon>
        <taxon>Chordata</taxon>
        <taxon>Craniata</taxon>
        <taxon>Vertebrata</taxon>
        <taxon>Euteleostomi</taxon>
        <taxon>Mammalia</taxon>
        <taxon>Eutheria</taxon>
        <taxon>Euarchontoglires</taxon>
        <taxon>Glires</taxon>
        <taxon>Rodentia</taxon>
        <taxon>Myomorpha</taxon>
        <taxon>Muroidea</taxon>
        <taxon>Muridae</taxon>
        <taxon>Murinae</taxon>
        <taxon>Mus</taxon>
        <taxon>Mus</taxon>
    </lineage>
</organism>
<gene>
    <name evidence="1 2" type="primary">Arhgap27</name>
</gene>
<dbReference type="AlphaFoldDB" id="Q99JV9"/>
<proteinExistence type="evidence at transcript level"/>
<sequence>MNRSLQLLSTPWLGAYLKPPTTVYILAGWMPTWYPLAMQRPVREVTALGKQLNLCQLPASSLVHLNLWI</sequence>
<name>Q99JV9_MOUSE</name>
<reference evidence="1" key="1">
    <citation type="journal article" date="2004" name="Genome Res.">
        <title>The status, quality, and expansion of the NIH full-length cDNA project: the Mammalian Gene Collection (MGC).</title>
        <authorList>
            <consortium name="The MGC Project Team"/>
            <person name="Gerhard D.S."/>
            <person name="Wagner L."/>
            <person name="Feingold E.A."/>
            <person name="Shenmen C.M."/>
            <person name="Grouse L.H."/>
            <person name="Schuler G."/>
            <person name="Klein S.L."/>
            <person name="Old S."/>
            <person name="Rasooly R."/>
            <person name="Good P."/>
            <person name="Guyer M."/>
            <person name="Peck A.M."/>
            <person name="Derge J.G."/>
            <person name="Lipman D."/>
            <person name="Collins F.S."/>
            <person name="Jang W."/>
            <person name="Sherry S."/>
            <person name="Feolo M."/>
            <person name="Misquitta L."/>
            <person name="Lee E."/>
            <person name="Rotmistrovsky K."/>
            <person name="Greenhut S.F."/>
            <person name="Schaefer C.F."/>
            <person name="Buetow K."/>
            <person name="Bonner T.I."/>
            <person name="Haussler D."/>
            <person name="Kent J."/>
            <person name="Kiekhaus M."/>
            <person name="Furey T."/>
            <person name="Brent M."/>
            <person name="Prange C."/>
            <person name="Schreiber K."/>
            <person name="Shapiro N."/>
            <person name="Bhat N.K."/>
            <person name="Hopkins R.F."/>
            <person name="Hsie F."/>
            <person name="Driscoll T."/>
            <person name="Soares M.B."/>
            <person name="Casavant T.L."/>
            <person name="Scheetz T.E."/>
            <person name="Brown-stein M.J."/>
            <person name="Usdin T.B."/>
            <person name="Toshiyuki S."/>
            <person name="Carninci P."/>
            <person name="Piao Y."/>
            <person name="Dudekula D.B."/>
            <person name="Ko M.S."/>
            <person name="Kawakami K."/>
            <person name="Suzuki Y."/>
            <person name="Sugano S."/>
            <person name="Gruber C.E."/>
            <person name="Smith M.R."/>
            <person name="Simmons B."/>
            <person name="Moore T."/>
            <person name="Waterman R."/>
            <person name="Johnson S.L."/>
            <person name="Ruan Y."/>
            <person name="Wei C.L."/>
            <person name="Mathavan S."/>
            <person name="Gunaratne P.H."/>
            <person name="Wu J."/>
            <person name="Garcia A.M."/>
            <person name="Hulyk S.W."/>
            <person name="Fuh E."/>
            <person name="Yuan Y."/>
            <person name="Sneed A."/>
            <person name="Kowis C."/>
            <person name="Hodgson A."/>
            <person name="Muzny D.M."/>
            <person name="McPherson J."/>
            <person name="Gibbs R.A."/>
            <person name="Fahey J."/>
            <person name="Helton E."/>
            <person name="Ketteman M."/>
            <person name="Madan A."/>
            <person name="Rodrigues S."/>
            <person name="Sanchez A."/>
            <person name="Whiting M."/>
            <person name="Madari A."/>
            <person name="Young A.C."/>
            <person name="Wetherby K.D."/>
            <person name="Granite S.J."/>
            <person name="Kwong P.N."/>
            <person name="Brinkley C.P."/>
            <person name="Pearson R.L."/>
            <person name="Bouffard G.G."/>
            <person name="Blakesly R.W."/>
            <person name="Green E.D."/>
            <person name="Dickson M.C."/>
            <person name="Rodriguez A.C."/>
            <person name="Grimwood J."/>
            <person name="Schmutz J."/>
            <person name="Myers R.M."/>
            <person name="Butterfield Y.S."/>
            <person name="Griffith M."/>
            <person name="Griffith O.L."/>
            <person name="Krzywinski M.I."/>
            <person name="Liao N."/>
            <person name="Morin R."/>
            <person name="Morrin R."/>
            <person name="Palmquist D."/>
            <person name="Petrescu A.S."/>
            <person name="Skalska U."/>
            <person name="Smailus D.E."/>
            <person name="Stott J.M."/>
            <person name="Schnerch A."/>
            <person name="Schein J.E."/>
            <person name="Jones S.J."/>
            <person name="Holt R.A."/>
            <person name="Baross A."/>
            <person name="Marra M.A."/>
            <person name="Clifton S."/>
            <person name="Makowski K.A."/>
            <person name="Bosak S."/>
            <person name="Malek J."/>
        </authorList>
    </citation>
    <scope>NUCLEOTIDE SEQUENCE [LARGE SCALE MRNA]</scope>
    <source>
        <strain evidence="1">FVB/N</strain>
        <tissue evidence="1">Mammary tumor. Metallothionien-TGF alpha model. 10 month old virgin mouse. Taken by biopsy.</tissue>
    </source>
</reference>
<dbReference type="AGR" id="MGI:1916903"/>
<dbReference type="MGI" id="MGI:1916903">
    <property type="gene designation" value="Arhgap27"/>
</dbReference>
<accession>Q99JV9</accession>
<dbReference type="EMBL" id="BC005635">
    <property type="protein sequence ID" value="AAH05635.1"/>
    <property type="molecule type" value="mRNA"/>
</dbReference>
<evidence type="ECO:0000313" key="2">
    <source>
        <dbReference type="MGI" id="MGI:1916903"/>
    </source>
</evidence>
<evidence type="ECO:0000313" key="1">
    <source>
        <dbReference type="EMBL" id="AAH05635.1"/>
    </source>
</evidence>